<dbReference type="Proteomes" id="UP001597018">
    <property type="component" value="Unassembled WGS sequence"/>
</dbReference>
<dbReference type="InterPro" id="IPR036689">
    <property type="entry name" value="ESAT-6-like_sf"/>
</dbReference>
<proteinExistence type="inferred from homology"/>
<protein>
    <recommendedName>
        <fullName evidence="1">ESAT-6-like protein</fullName>
    </recommendedName>
</protein>
<evidence type="ECO:0000256" key="1">
    <source>
        <dbReference type="RuleBase" id="RU362001"/>
    </source>
</evidence>
<keyword evidence="3" id="KW-1185">Reference proteome</keyword>
<comment type="similarity">
    <text evidence="1">Belongs to the WXG100 family.</text>
</comment>
<gene>
    <name evidence="2" type="ORF">ACFQ16_02295</name>
</gene>
<evidence type="ECO:0000313" key="2">
    <source>
        <dbReference type="EMBL" id="MFD0918562.1"/>
    </source>
</evidence>
<dbReference type="SUPFAM" id="SSF140453">
    <property type="entry name" value="EsxAB dimer-like"/>
    <property type="match status" value="1"/>
</dbReference>
<dbReference type="Pfam" id="PF06013">
    <property type="entry name" value="WXG100"/>
    <property type="match status" value="1"/>
</dbReference>
<dbReference type="EMBL" id="JBHTIW010000001">
    <property type="protein sequence ID" value="MFD0918562.1"/>
    <property type="molecule type" value="Genomic_DNA"/>
</dbReference>
<name>A0ABW3FLR1_9PSEU</name>
<reference evidence="3" key="1">
    <citation type="journal article" date="2019" name="Int. J. Syst. Evol. Microbiol.">
        <title>The Global Catalogue of Microorganisms (GCM) 10K type strain sequencing project: providing services to taxonomists for standard genome sequencing and annotation.</title>
        <authorList>
            <consortium name="The Broad Institute Genomics Platform"/>
            <consortium name="The Broad Institute Genome Sequencing Center for Infectious Disease"/>
            <person name="Wu L."/>
            <person name="Ma J."/>
        </authorList>
    </citation>
    <scope>NUCLEOTIDE SEQUENCE [LARGE SCALE GENOMIC DNA]</scope>
    <source>
        <strain evidence="3">CCUG 56401</strain>
    </source>
</reference>
<comment type="caution">
    <text evidence="2">The sequence shown here is derived from an EMBL/GenBank/DDBJ whole genome shotgun (WGS) entry which is preliminary data.</text>
</comment>
<dbReference type="Gene3D" id="1.10.287.1060">
    <property type="entry name" value="ESAT-6-like"/>
    <property type="match status" value="1"/>
</dbReference>
<organism evidence="2 3">
    <name type="scientific">Saccharopolyspora rosea</name>
    <dbReference type="NCBI Taxonomy" id="524884"/>
    <lineage>
        <taxon>Bacteria</taxon>
        <taxon>Bacillati</taxon>
        <taxon>Actinomycetota</taxon>
        <taxon>Actinomycetes</taxon>
        <taxon>Pseudonocardiales</taxon>
        <taxon>Pseudonocardiaceae</taxon>
        <taxon>Saccharopolyspora</taxon>
    </lineage>
</organism>
<dbReference type="RefSeq" id="WP_263249776.1">
    <property type="nucleotide sequence ID" value="NZ_BAABLT010000022.1"/>
</dbReference>
<dbReference type="InterPro" id="IPR010310">
    <property type="entry name" value="T7SS_ESAT-6-like"/>
</dbReference>
<dbReference type="NCBIfam" id="TIGR03930">
    <property type="entry name" value="WXG100_ESAT6"/>
    <property type="match status" value="1"/>
</dbReference>
<evidence type="ECO:0000313" key="3">
    <source>
        <dbReference type="Proteomes" id="UP001597018"/>
    </source>
</evidence>
<sequence>MGEIKVDFGQLSQAADDLGKTASKIEQELDQLEQFLKPLIATWEGSAQEAYHRAQDEWNKAAHNMREIAAKMGMAVHAANEAFQQGEHRNAARFGG</sequence>
<accession>A0ABW3FLR1</accession>